<evidence type="ECO:0000256" key="4">
    <source>
        <dbReference type="PROSITE-ProRule" id="PRU00335"/>
    </source>
</evidence>
<evidence type="ECO:0000256" key="2">
    <source>
        <dbReference type="ARBA" id="ARBA00023125"/>
    </source>
</evidence>
<dbReference type="InterPro" id="IPR001647">
    <property type="entry name" value="HTH_TetR"/>
</dbReference>
<keyword evidence="7" id="KW-1185">Reference proteome</keyword>
<evidence type="ECO:0000313" key="7">
    <source>
        <dbReference type="Proteomes" id="UP001556631"/>
    </source>
</evidence>
<evidence type="ECO:0000259" key="5">
    <source>
        <dbReference type="PROSITE" id="PS50977"/>
    </source>
</evidence>
<accession>A0ABV3T032</accession>
<comment type="caution">
    <text evidence="6">The sequence shown here is derived from an EMBL/GenBank/DDBJ whole genome shotgun (WGS) entry which is preliminary data.</text>
</comment>
<gene>
    <name evidence="6" type="ORF">AB3X52_13045</name>
</gene>
<reference evidence="6 7" key="1">
    <citation type="submission" date="2024-07" db="EMBL/GenBank/DDBJ databases">
        <authorList>
            <person name="Lee S."/>
            <person name="Kang M."/>
        </authorList>
    </citation>
    <scope>NUCLEOTIDE SEQUENCE [LARGE SCALE GENOMIC DNA]</scope>
    <source>
        <strain evidence="6 7">DS6</strain>
    </source>
</reference>
<dbReference type="InterPro" id="IPR001387">
    <property type="entry name" value="Cro/C1-type_HTH"/>
</dbReference>
<dbReference type="RefSeq" id="WP_367994522.1">
    <property type="nucleotide sequence ID" value="NZ_JBFPJR010000022.1"/>
</dbReference>
<dbReference type="PANTHER" id="PTHR30055">
    <property type="entry name" value="HTH-TYPE TRANSCRIPTIONAL REGULATOR RUTR"/>
    <property type="match status" value="1"/>
</dbReference>
<feature type="domain" description="HTH tetR-type" evidence="5">
    <location>
        <begin position="11"/>
        <end position="71"/>
    </location>
</feature>
<dbReference type="InterPro" id="IPR050109">
    <property type="entry name" value="HTH-type_TetR-like_transc_reg"/>
</dbReference>
<dbReference type="Pfam" id="PF00440">
    <property type="entry name" value="TetR_N"/>
    <property type="match status" value="1"/>
</dbReference>
<dbReference type="EMBL" id="JBFPJR010000022">
    <property type="protein sequence ID" value="MEX0428551.1"/>
    <property type="molecule type" value="Genomic_DNA"/>
</dbReference>
<feature type="DNA-binding region" description="H-T-H motif" evidence="4">
    <location>
        <begin position="34"/>
        <end position="53"/>
    </location>
</feature>
<dbReference type="PROSITE" id="PS50977">
    <property type="entry name" value="HTH_TETR_2"/>
    <property type="match status" value="1"/>
</dbReference>
<keyword evidence="2 4" id="KW-0238">DNA-binding</keyword>
<organism evidence="6 7">
    <name type="scientific">Nocardioides eburneus</name>
    <dbReference type="NCBI Taxonomy" id="3231482"/>
    <lineage>
        <taxon>Bacteria</taxon>
        <taxon>Bacillati</taxon>
        <taxon>Actinomycetota</taxon>
        <taxon>Actinomycetes</taxon>
        <taxon>Propionibacteriales</taxon>
        <taxon>Nocardioidaceae</taxon>
        <taxon>Nocardioides</taxon>
    </lineage>
</organism>
<dbReference type="Proteomes" id="UP001556631">
    <property type="component" value="Unassembled WGS sequence"/>
</dbReference>
<dbReference type="Gene3D" id="1.10.357.10">
    <property type="entry name" value="Tetracycline Repressor, domain 2"/>
    <property type="match status" value="1"/>
</dbReference>
<dbReference type="PANTHER" id="PTHR30055:SF234">
    <property type="entry name" value="HTH-TYPE TRANSCRIPTIONAL REGULATOR BETI"/>
    <property type="match status" value="1"/>
</dbReference>
<dbReference type="SUPFAM" id="SSF46689">
    <property type="entry name" value="Homeodomain-like"/>
    <property type="match status" value="1"/>
</dbReference>
<protein>
    <submittedName>
        <fullName evidence="6">TetR family transcriptional regulator</fullName>
    </submittedName>
</protein>
<evidence type="ECO:0000313" key="6">
    <source>
        <dbReference type="EMBL" id="MEX0428551.1"/>
    </source>
</evidence>
<keyword evidence="3" id="KW-0804">Transcription</keyword>
<dbReference type="CDD" id="cd00093">
    <property type="entry name" value="HTH_XRE"/>
    <property type="match status" value="1"/>
</dbReference>
<dbReference type="InterPro" id="IPR009057">
    <property type="entry name" value="Homeodomain-like_sf"/>
</dbReference>
<keyword evidence="1" id="KW-0805">Transcription regulation</keyword>
<evidence type="ECO:0000256" key="1">
    <source>
        <dbReference type="ARBA" id="ARBA00023015"/>
    </source>
</evidence>
<evidence type="ECO:0000256" key="3">
    <source>
        <dbReference type="ARBA" id="ARBA00023163"/>
    </source>
</evidence>
<proteinExistence type="predicted"/>
<name>A0ABV3T032_9ACTN</name>
<sequence length="193" mass="21208">MIESATTPRAARTAHAIHHSALALTDEHGFDGWTMEQLAEAVGVSRRTLFNHVASKMAAILGPEKQPDPDHIATFVAGGPTGQLVADLRALALTMLEDRPADRAELARVRRVLRSDPRVMHAAHARFEEGTARFAEVIRQREGAAFPMARAQLAVRVMVVVFEMALDDYLDHPHGSLADAFTRTFDALVDLLR</sequence>